<comment type="catalytic activity">
    <reaction evidence="1">
        <text>ATP + protein L-histidine = ADP + protein N-phospho-L-histidine.</text>
        <dbReference type="EC" id="2.7.13.3"/>
    </reaction>
</comment>
<dbReference type="GO" id="GO:0006935">
    <property type="term" value="P:chemotaxis"/>
    <property type="evidence" value="ECO:0007669"/>
    <property type="project" value="InterPro"/>
</dbReference>
<evidence type="ECO:0000259" key="14">
    <source>
        <dbReference type="PROSITE" id="PS50851"/>
    </source>
</evidence>
<evidence type="ECO:0000256" key="1">
    <source>
        <dbReference type="ARBA" id="ARBA00000085"/>
    </source>
</evidence>
<dbReference type="InterPro" id="IPR004105">
    <property type="entry name" value="CheA-like_dim"/>
</dbReference>
<dbReference type="AlphaFoldDB" id="A0A9W6FHT4"/>
<dbReference type="SMART" id="SM01231">
    <property type="entry name" value="H-kinase_dim"/>
    <property type="match status" value="1"/>
</dbReference>
<evidence type="ECO:0000256" key="8">
    <source>
        <dbReference type="ARBA" id="ARBA00035100"/>
    </source>
</evidence>
<evidence type="ECO:0000259" key="12">
    <source>
        <dbReference type="PROSITE" id="PS50109"/>
    </source>
</evidence>
<evidence type="ECO:0000256" key="2">
    <source>
        <dbReference type="ARBA" id="ARBA00012438"/>
    </source>
</evidence>
<dbReference type="Pfam" id="PF02895">
    <property type="entry name" value="H-kinase_dim"/>
    <property type="match status" value="1"/>
</dbReference>
<keyword evidence="6 17" id="KW-0418">Kinase</keyword>
<dbReference type="InterPro" id="IPR001789">
    <property type="entry name" value="Sig_transdc_resp-reg_receiver"/>
</dbReference>
<feature type="domain" description="Response regulatory" evidence="13">
    <location>
        <begin position="772"/>
        <end position="889"/>
    </location>
</feature>
<dbReference type="PROSITE" id="PS50894">
    <property type="entry name" value="HPT"/>
    <property type="match status" value="1"/>
</dbReference>
<evidence type="ECO:0000259" key="15">
    <source>
        <dbReference type="PROSITE" id="PS50894"/>
    </source>
</evidence>
<dbReference type="PROSITE" id="PS50109">
    <property type="entry name" value="HIS_KIN"/>
    <property type="match status" value="1"/>
</dbReference>
<feature type="region of interest" description="Disordered" evidence="11">
    <location>
        <begin position="170"/>
        <end position="194"/>
    </location>
</feature>
<dbReference type="SUPFAM" id="SSF47384">
    <property type="entry name" value="Homodimeric domain of signal transducing histidine kinase"/>
    <property type="match status" value="1"/>
</dbReference>
<dbReference type="GeneID" id="95760867"/>
<keyword evidence="4 10" id="KW-0597">Phosphoprotein</keyword>
<evidence type="ECO:0000256" key="4">
    <source>
        <dbReference type="ARBA" id="ARBA00022553"/>
    </source>
</evidence>
<dbReference type="EMBL" id="JAVDPY010000003">
    <property type="protein sequence ID" value="MDR6333845.1"/>
    <property type="molecule type" value="Genomic_DNA"/>
</dbReference>
<dbReference type="Gene3D" id="3.30.565.10">
    <property type="entry name" value="Histidine kinase-like ATPase, C-terminal domain"/>
    <property type="match status" value="1"/>
</dbReference>
<dbReference type="GO" id="GO:0005737">
    <property type="term" value="C:cytoplasm"/>
    <property type="evidence" value="ECO:0007669"/>
    <property type="project" value="InterPro"/>
</dbReference>
<keyword evidence="7" id="KW-0902">Two-component regulatory system</keyword>
<dbReference type="SUPFAM" id="SSF47226">
    <property type="entry name" value="Histidine-containing phosphotransfer domain, HPT domain"/>
    <property type="match status" value="1"/>
</dbReference>
<feature type="modified residue" description="Phosphohistidine" evidence="9">
    <location>
        <position position="44"/>
    </location>
</feature>
<dbReference type="InterPro" id="IPR051315">
    <property type="entry name" value="Bact_Chemotaxis_CheA"/>
</dbReference>
<feature type="compositionally biased region" description="Pro residues" evidence="11">
    <location>
        <begin position="130"/>
        <end position="140"/>
    </location>
</feature>
<evidence type="ECO:0000259" key="13">
    <source>
        <dbReference type="PROSITE" id="PS50110"/>
    </source>
</evidence>
<dbReference type="InterPro" id="IPR004358">
    <property type="entry name" value="Sig_transdc_His_kin-like_C"/>
</dbReference>
<dbReference type="Pfam" id="PF01627">
    <property type="entry name" value="Hpt"/>
    <property type="match status" value="1"/>
</dbReference>
<dbReference type="PANTHER" id="PTHR43395">
    <property type="entry name" value="SENSOR HISTIDINE KINASE CHEA"/>
    <property type="match status" value="1"/>
</dbReference>
<feature type="modified residue" description="4-aspartylphosphate" evidence="10">
    <location>
        <position position="822"/>
    </location>
</feature>
<dbReference type="Gene3D" id="2.30.30.40">
    <property type="entry name" value="SH3 Domains"/>
    <property type="match status" value="1"/>
</dbReference>
<dbReference type="SMART" id="SM00387">
    <property type="entry name" value="HATPase_c"/>
    <property type="match status" value="1"/>
</dbReference>
<dbReference type="SUPFAM" id="SSF50341">
    <property type="entry name" value="CheW-like"/>
    <property type="match status" value="2"/>
</dbReference>
<dbReference type="InterPro" id="IPR036890">
    <property type="entry name" value="HATPase_C_sf"/>
</dbReference>
<dbReference type="EC" id="2.7.13.3" evidence="2"/>
<dbReference type="CDD" id="cd00088">
    <property type="entry name" value="HPT"/>
    <property type="match status" value="1"/>
</dbReference>
<dbReference type="CDD" id="cd16916">
    <property type="entry name" value="HATPase_CheA-like"/>
    <property type="match status" value="1"/>
</dbReference>
<feature type="domain" description="CheW-like" evidence="14">
    <location>
        <begin position="629"/>
        <end position="758"/>
    </location>
</feature>
<dbReference type="Gene3D" id="1.10.287.560">
    <property type="entry name" value="Histidine kinase CheA-like, homodimeric domain"/>
    <property type="match status" value="1"/>
</dbReference>
<evidence type="ECO:0000313" key="17">
    <source>
        <dbReference type="EMBL" id="MDR6333845.1"/>
    </source>
</evidence>
<dbReference type="InterPro" id="IPR003594">
    <property type="entry name" value="HATPase_dom"/>
</dbReference>
<dbReference type="InterPro" id="IPR036061">
    <property type="entry name" value="CheW-like_dom_sf"/>
</dbReference>
<dbReference type="InterPro" id="IPR008207">
    <property type="entry name" value="Sig_transdc_His_kin_Hpt_dom"/>
</dbReference>
<evidence type="ECO:0000256" key="6">
    <source>
        <dbReference type="ARBA" id="ARBA00022777"/>
    </source>
</evidence>
<dbReference type="SMART" id="SM00260">
    <property type="entry name" value="CheW"/>
    <property type="match status" value="2"/>
</dbReference>
<reference evidence="17 19" key="2">
    <citation type="submission" date="2023-07" db="EMBL/GenBank/DDBJ databases">
        <title>Genomic Encyclopedia of Type Strains, Phase IV (KMG-IV): sequencing the most valuable type-strain genomes for metagenomic binning, comparative biology and taxonomic classification.</title>
        <authorList>
            <person name="Goeker M."/>
        </authorList>
    </citation>
    <scope>NUCLEOTIDE SEQUENCE [LARGE SCALE GENOMIC DNA]</scope>
    <source>
        <strain evidence="17 19">DSM 338</strain>
    </source>
</reference>
<dbReference type="InterPro" id="IPR036641">
    <property type="entry name" value="HPT_dom_sf"/>
</dbReference>
<accession>A0A9W6FHT4</accession>
<evidence type="ECO:0000256" key="10">
    <source>
        <dbReference type="PROSITE-ProRule" id="PRU00169"/>
    </source>
</evidence>
<dbReference type="Pfam" id="PF01584">
    <property type="entry name" value="CheW"/>
    <property type="match status" value="2"/>
</dbReference>
<protein>
    <recommendedName>
        <fullName evidence="3">Chemotaxis protein CheA</fullName>
        <ecNumber evidence="2">2.7.13.3</ecNumber>
    </recommendedName>
</protein>
<feature type="region of interest" description="Disordered" evidence="11">
    <location>
        <begin position="128"/>
        <end position="147"/>
    </location>
</feature>
<dbReference type="PRINTS" id="PR00344">
    <property type="entry name" value="BCTRLSENSOR"/>
</dbReference>
<dbReference type="Proteomes" id="UP001144397">
    <property type="component" value="Unassembled WGS sequence"/>
</dbReference>
<evidence type="ECO:0000256" key="5">
    <source>
        <dbReference type="ARBA" id="ARBA00022679"/>
    </source>
</evidence>
<dbReference type="Gene3D" id="1.20.120.160">
    <property type="entry name" value="HPT domain"/>
    <property type="match status" value="1"/>
</dbReference>
<evidence type="ECO:0000256" key="9">
    <source>
        <dbReference type="PROSITE-ProRule" id="PRU00110"/>
    </source>
</evidence>
<feature type="domain" description="Histidine kinase" evidence="12">
    <location>
        <begin position="212"/>
        <end position="462"/>
    </location>
</feature>
<proteinExistence type="predicted"/>
<dbReference type="InterPro" id="IPR011006">
    <property type="entry name" value="CheY-like_superfamily"/>
</dbReference>
<dbReference type="FunFam" id="3.30.565.10:FF:000016">
    <property type="entry name" value="Chemotaxis protein CheA, putative"/>
    <property type="match status" value="1"/>
</dbReference>
<dbReference type="SMART" id="SM00073">
    <property type="entry name" value="HPT"/>
    <property type="match status" value="1"/>
</dbReference>
<evidence type="ECO:0000313" key="16">
    <source>
        <dbReference type="EMBL" id="GLI20400.1"/>
    </source>
</evidence>
<dbReference type="EMBL" id="BSDO01000001">
    <property type="protein sequence ID" value="GLI20400.1"/>
    <property type="molecule type" value="Genomic_DNA"/>
</dbReference>
<keyword evidence="19" id="KW-1185">Reference proteome</keyword>
<dbReference type="InterPro" id="IPR002545">
    <property type="entry name" value="CheW-lke_dom"/>
</dbReference>
<dbReference type="Gene3D" id="3.40.50.2300">
    <property type="match status" value="1"/>
</dbReference>
<dbReference type="Proteomes" id="UP001245370">
    <property type="component" value="Unassembled WGS sequence"/>
</dbReference>
<feature type="compositionally biased region" description="Pro residues" evidence="11">
    <location>
        <begin position="172"/>
        <end position="191"/>
    </location>
</feature>
<feature type="domain" description="CheW-like" evidence="14">
    <location>
        <begin position="464"/>
        <end position="606"/>
    </location>
</feature>
<dbReference type="InterPro" id="IPR036097">
    <property type="entry name" value="HisK_dim/P_sf"/>
</dbReference>
<dbReference type="RefSeq" id="WP_281804525.1">
    <property type="nucleotide sequence ID" value="NZ_BSDO01000001.1"/>
</dbReference>
<dbReference type="InterPro" id="IPR005467">
    <property type="entry name" value="His_kinase_dom"/>
</dbReference>
<dbReference type="Pfam" id="PF02518">
    <property type="entry name" value="HATPase_c"/>
    <property type="match status" value="1"/>
</dbReference>
<dbReference type="SUPFAM" id="SSF52172">
    <property type="entry name" value="CheY-like"/>
    <property type="match status" value="1"/>
</dbReference>
<dbReference type="PANTHER" id="PTHR43395:SF1">
    <property type="entry name" value="CHEMOTAXIS PROTEIN CHEA"/>
    <property type="match status" value="1"/>
</dbReference>
<evidence type="ECO:0000313" key="18">
    <source>
        <dbReference type="Proteomes" id="UP001144397"/>
    </source>
</evidence>
<dbReference type="InterPro" id="IPR037006">
    <property type="entry name" value="CheA-like_homodim_sf"/>
</dbReference>
<comment type="caution">
    <text evidence="16">The sequence shown here is derived from an EMBL/GenBank/DDBJ whole genome shotgun (WGS) entry which is preliminary data.</text>
</comment>
<dbReference type="SUPFAM" id="SSF55874">
    <property type="entry name" value="ATPase domain of HSP90 chaperone/DNA topoisomerase II/histidine kinase"/>
    <property type="match status" value="1"/>
</dbReference>
<organism evidence="16 18">
    <name type="scientific">Xanthobacter flavus</name>
    <dbReference type="NCBI Taxonomy" id="281"/>
    <lineage>
        <taxon>Bacteria</taxon>
        <taxon>Pseudomonadati</taxon>
        <taxon>Pseudomonadota</taxon>
        <taxon>Alphaproteobacteria</taxon>
        <taxon>Hyphomicrobiales</taxon>
        <taxon>Xanthobacteraceae</taxon>
        <taxon>Xanthobacter</taxon>
    </lineage>
</organism>
<dbReference type="SMART" id="SM00448">
    <property type="entry name" value="REC"/>
    <property type="match status" value="1"/>
</dbReference>
<dbReference type="GO" id="GO:0000155">
    <property type="term" value="F:phosphorelay sensor kinase activity"/>
    <property type="evidence" value="ECO:0007669"/>
    <property type="project" value="InterPro"/>
</dbReference>
<feature type="domain" description="HPt" evidence="15">
    <location>
        <begin position="1"/>
        <end position="100"/>
    </location>
</feature>
<keyword evidence="5 17" id="KW-0808">Transferase</keyword>
<evidence type="ECO:0000256" key="7">
    <source>
        <dbReference type="ARBA" id="ARBA00023012"/>
    </source>
</evidence>
<name>A0A9W6FHT4_XANFL</name>
<gene>
    <name evidence="16" type="primary">cheA</name>
    <name evidence="17" type="ORF">GGQ86_002315</name>
    <name evidence="16" type="ORF">XFLAVUS301_00740</name>
</gene>
<dbReference type="PROSITE" id="PS50851">
    <property type="entry name" value="CHEW"/>
    <property type="match status" value="2"/>
</dbReference>
<reference evidence="16" key="1">
    <citation type="submission" date="2022-12" db="EMBL/GenBank/DDBJ databases">
        <title>Reference genome sequencing for broad-spectrum identification of bacterial and archaeal isolates by mass spectrometry.</title>
        <authorList>
            <person name="Sekiguchi Y."/>
            <person name="Tourlousse D.M."/>
        </authorList>
    </citation>
    <scope>NUCLEOTIDE SEQUENCE</scope>
    <source>
        <strain evidence="16">301</strain>
    </source>
</reference>
<evidence type="ECO:0000256" key="11">
    <source>
        <dbReference type="SAM" id="MobiDB-lite"/>
    </source>
</evidence>
<evidence type="ECO:0000313" key="19">
    <source>
        <dbReference type="Proteomes" id="UP001245370"/>
    </source>
</evidence>
<dbReference type="Pfam" id="PF00072">
    <property type="entry name" value="Response_reg"/>
    <property type="match status" value="1"/>
</dbReference>
<comment type="function">
    <text evidence="8">Involved in the transmission of sensory signals from the chemoreceptors to the flagellar motors. CheA is autophosphorylated; it can transfer its phosphate group to either CheB or CheY.</text>
</comment>
<evidence type="ECO:0000256" key="3">
    <source>
        <dbReference type="ARBA" id="ARBA00021495"/>
    </source>
</evidence>
<dbReference type="PROSITE" id="PS50110">
    <property type="entry name" value="RESPONSE_REGULATORY"/>
    <property type="match status" value="1"/>
</dbReference>
<sequence>MDDLLREFLTETSESLDVADVELVKFEQDPNNAQILNNIFRLVHTIKGTCGFIGLPRLASLAHAAETLMDRFREGRPVTTDAVGLVLSTIDRIKLLLQHVEETEGSEPEGEDRDLISLLEAMAEAVDAPLAPPPPAPSPQPAQTLERPLLPGELPLDELDRIFRETKVDPITPAPVPPPAAPAAPPKPAPAMPKADADATHAAAQAGEAHGVAAQSIRVHVGVLEQLMTMVSELVLTRNQLMEIARRHDEPEYKVSLQRLSNVTGELQEAVMRTRMQPIGNAWQKLPRIVRDLAQELGKQIELEQVGADTELDRQVLDQIKDPLTHMVRNSADHGLEMPEQRRAAGKSERGLIRLSAYHEGGHVIVEISDDGRGLDVARIKQKALENGLATEAELAKMPDSQVFRFIFHAGFSTAQKVTNVSGRGVGMDVVRSNLESIGGTVDVRSRQGEGSTFVIKIPLTLAIVPALIVRAAGERFALPQSAVEELVRVQAGSDHEITWLNNSPVLGLRDRLLPIVSLGALLGLSPERDGRDEALWERALIVVMKVGHQTFGVVVEAVSHTEEIVVKPMASALRQLPMVSGSTILGDGRVIMILDPAGLAQHAAARGGAAEEVSHHGAGRQSRASQKRSSLLLFRAGSRDLKAVPLGLVTRIEELEVARIERVNGYPVLQYRGALIPVLYANEEVQRVAAGTQPMLVFADGGRVMGLVVDEIVDIVEAELDMELSPSNMPEVLGAAVLSGQATEILDVAFYVQVAFGERFRHLVRSSERPRLLLVDESPFHRDLLAPMLNGNGYEVTACASGGEALARLGTEDGFDAIVSDVDLPDMDGFALAAAVRGDPRIREVPIIALATVQDRDALERGRAVGFTDCVAKFDRSGLIAALKEFTGRQGIAA</sequence>